<evidence type="ECO:0000256" key="9">
    <source>
        <dbReference type="ARBA" id="ARBA00022807"/>
    </source>
</evidence>
<evidence type="ECO:0000313" key="14">
    <source>
        <dbReference type="Ensembl" id="ENSNFUP00015005182.1"/>
    </source>
</evidence>
<evidence type="ECO:0000256" key="7">
    <source>
        <dbReference type="ARBA" id="ARBA00022786"/>
    </source>
</evidence>
<organism evidence="14 15">
    <name type="scientific">Nothobranchius furzeri</name>
    <name type="common">Turquoise killifish</name>
    <dbReference type="NCBI Taxonomy" id="105023"/>
    <lineage>
        <taxon>Eukaryota</taxon>
        <taxon>Metazoa</taxon>
        <taxon>Chordata</taxon>
        <taxon>Craniata</taxon>
        <taxon>Vertebrata</taxon>
        <taxon>Euteleostomi</taxon>
        <taxon>Actinopterygii</taxon>
        <taxon>Neopterygii</taxon>
        <taxon>Teleostei</taxon>
        <taxon>Neoteleostei</taxon>
        <taxon>Acanthomorphata</taxon>
        <taxon>Ovalentaria</taxon>
        <taxon>Atherinomorphae</taxon>
        <taxon>Cyprinodontiformes</taxon>
        <taxon>Nothobranchiidae</taxon>
        <taxon>Nothobranchius</taxon>
    </lineage>
</organism>
<dbReference type="Proteomes" id="UP000694548">
    <property type="component" value="Chromosome sgr01"/>
</dbReference>
<sequence>MAEGGAADLDTQRGEITTLLKTQLRKGDTWYLVDSRWFKQWKKYVGFDSWDKYQMGDQNVYPGPVDNSGLLKDGDVLAIKDHLIDELDYILVPAEGWNKLVSWYGLSEGQEPIARKVVEQGMFVKHCKVEVYLTELKLCEDSKMDNVITRRFSKADTIDTIEKEMRKLFGIPDEKETRLWNRYMSNTFEPLNKPDSTIQDAGLYQGQVLVIEQKSEDGTWPRGTMATNLYQFPVCVLSPLMYLSFFSVKNSSYSLPTYCNSYDYPDQSRPSERLGLCGLSNLGNTCFMNSAVQCLSNIPPLTDYFLKDKYKDELNEDNPLGMKGEIARAYAELIKQLWSGKFSYVTPRPFKTQVGRFAPQFSGYQQQDSHELLAFLLDGLHEDLNRIRKKPYIQLKDANGRPDKVVAEEAWENHIKRNDSIIVDIFHGLFKSTLVCPVCSKVSVTFDPFCYLTLPLPMKKERTLEVYLVRLDPLAKPTQYKLTVPKVGYISDLCTSLSSLSEVPAEKMIVTDIYNHRFHRIFATNENLSSIMERDDIYVMEDTDHVVIPVHLREKYKQSGYNHTSTPLFGLPFLIAVPRSLSEDKLYNMLLLRLWLVLKVLFKEQVTPKPTFFSDKRHERVSNRADCDKHESMEYKPQKKAFVKLKDCIELFTTKEKLGAEDPWYCPNCKQHQQATKKLDLWSLPPVLVVHLKRFSYSRYMRDKLDSLVDFPLRDLDMSEFLINPNAGPCRYDLIAVSNHYGGMGGGHYTAYAKNKGDEKWYNFDDSSVSPASEDQCVSKAGYVLFYQRQDTVKEFRRWPSVSRLKNLHATVVLHFFNC</sequence>
<dbReference type="GO" id="GO:0004843">
    <property type="term" value="F:cysteine-type deubiquitinase activity"/>
    <property type="evidence" value="ECO:0007669"/>
    <property type="project" value="UniProtKB-UniRule"/>
</dbReference>
<comment type="subcellular location">
    <subcellularLocation>
        <location evidence="3">Cytoplasm</location>
    </subcellularLocation>
    <subcellularLocation>
        <location evidence="2">Nucleus</location>
    </subcellularLocation>
</comment>
<dbReference type="Ensembl" id="ENSNFUT00015005466.1">
    <property type="protein sequence ID" value="ENSNFUP00015005182.1"/>
    <property type="gene ID" value="ENSNFUG00015002187.1"/>
</dbReference>
<evidence type="ECO:0000256" key="6">
    <source>
        <dbReference type="ARBA" id="ARBA00022670"/>
    </source>
</evidence>
<reference evidence="14" key="3">
    <citation type="submission" date="2025-09" db="UniProtKB">
        <authorList>
            <consortium name="Ensembl"/>
        </authorList>
    </citation>
    <scope>IDENTIFICATION</scope>
</reference>
<dbReference type="InterPro" id="IPR029071">
    <property type="entry name" value="Ubiquitin-like_domsf"/>
</dbReference>
<dbReference type="PROSITE" id="PS50235">
    <property type="entry name" value="USP_3"/>
    <property type="match status" value="1"/>
</dbReference>
<dbReference type="PANTHER" id="PTHR21646">
    <property type="entry name" value="UBIQUITIN CARBOXYL-TERMINAL HYDROLASE"/>
    <property type="match status" value="1"/>
</dbReference>
<keyword evidence="6 11" id="KW-0645">Protease</keyword>
<dbReference type="InterPro" id="IPR018200">
    <property type="entry name" value="USP_CS"/>
</dbReference>
<keyword evidence="8 11" id="KW-0378">Hydrolase</keyword>
<keyword evidence="9 11" id="KW-0788">Thiol protease</keyword>
<dbReference type="SUPFAM" id="SSF54236">
    <property type="entry name" value="Ubiquitin-like"/>
    <property type="match status" value="1"/>
</dbReference>
<dbReference type="PROSITE" id="PS00973">
    <property type="entry name" value="USP_2"/>
    <property type="match status" value="1"/>
</dbReference>
<evidence type="ECO:0000313" key="15">
    <source>
        <dbReference type="Proteomes" id="UP000694548"/>
    </source>
</evidence>
<evidence type="ECO:0000256" key="5">
    <source>
        <dbReference type="ARBA" id="ARBA00022490"/>
    </source>
</evidence>
<keyword evidence="5" id="KW-0963">Cytoplasm</keyword>
<dbReference type="InterPro" id="IPR038765">
    <property type="entry name" value="Papain-like_cys_pep_sf"/>
</dbReference>
<dbReference type="Pfam" id="PF00443">
    <property type="entry name" value="UCH"/>
    <property type="match status" value="1"/>
</dbReference>
<evidence type="ECO:0000259" key="13">
    <source>
        <dbReference type="PROSITE" id="PS51283"/>
    </source>
</evidence>
<dbReference type="InterPro" id="IPR035927">
    <property type="entry name" value="DUSP-like_sf"/>
</dbReference>
<keyword evidence="10" id="KW-0539">Nucleus</keyword>
<evidence type="ECO:0000256" key="4">
    <source>
        <dbReference type="ARBA" id="ARBA00009085"/>
    </source>
</evidence>
<dbReference type="PROSITE" id="PS00972">
    <property type="entry name" value="USP_1"/>
    <property type="match status" value="1"/>
</dbReference>
<dbReference type="CDD" id="cd02674">
    <property type="entry name" value="Peptidase_C19R"/>
    <property type="match status" value="1"/>
</dbReference>
<keyword evidence="7 11" id="KW-0833">Ubl conjugation pathway</keyword>
<accession>A0A8C6NJ80</accession>
<dbReference type="InterPro" id="IPR006615">
    <property type="entry name" value="Pept_C19_DUSP"/>
</dbReference>
<feature type="domain" description="DUSP" evidence="13">
    <location>
        <begin position="7"/>
        <end position="118"/>
    </location>
</feature>
<dbReference type="PANTHER" id="PTHR21646:SF28">
    <property type="entry name" value="UBIQUITIN CARBOXYL-TERMINAL HYDROLASE 15"/>
    <property type="match status" value="1"/>
</dbReference>
<comment type="catalytic activity">
    <reaction evidence="1 11">
        <text>Thiol-dependent hydrolysis of ester, thioester, amide, peptide and isopeptide bonds formed by the C-terminal Gly of ubiquitin (a 76-residue protein attached to proteins as an intracellular targeting signal).</text>
        <dbReference type="EC" id="3.4.19.12"/>
    </reaction>
</comment>
<dbReference type="Gene3D" id="3.10.20.90">
    <property type="entry name" value="Phosphatidylinositol 3-kinase Catalytic Subunit, Chain A, domain 1"/>
    <property type="match status" value="1"/>
</dbReference>
<dbReference type="SUPFAM" id="SSF54001">
    <property type="entry name" value="Cysteine proteinases"/>
    <property type="match status" value="1"/>
</dbReference>
<proteinExistence type="inferred from homology"/>
<keyword evidence="15" id="KW-1185">Reference proteome</keyword>
<dbReference type="SUPFAM" id="SSF143791">
    <property type="entry name" value="DUSP-like"/>
    <property type="match status" value="1"/>
</dbReference>
<evidence type="ECO:0000259" key="12">
    <source>
        <dbReference type="PROSITE" id="PS50235"/>
    </source>
</evidence>
<evidence type="ECO:0000256" key="3">
    <source>
        <dbReference type="ARBA" id="ARBA00004496"/>
    </source>
</evidence>
<dbReference type="Pfam" id="PF06337">
    <property type="entry name" value="DUSP"/>
    <property type="match status" value="1"/>
</dbReference>
<gene>
    <name evidence="14" type="primary">USP15</name>
</gene>
<evidence type="ECO:0000256" key="11">
    <source>
        <dbReference type="RuleBase" id="RU366025"/>
    </source>
</evidence>
<dbReference type="InterPro" id="IPR028889">
    <property type="entry name" value="USP"/>
</dbReference>
<evidence type="ECO:0000256" key="8">
    <source>
        <dbReference type="ARBA" id="ARBA00022801"/>
    </source>
</evidence>
<dbReference type="SMART" id="SM00695">
    <property type="entry name" value="DUSP"/>
    <property type="match status" value="1"/>
</dbReference>
<dbReference type="EC" id="3.4.19.12" evidence="11"/>
<dbReference type="GO" id="GO:0005634">
    <property type="term" value="C:nucleus"/>
    <property type="evidence" value="ECO:0007669"/>
    <property type="project" value="UniProtKB-SubCell"/>
</dbReference>
<dbReference type="GO" id="GO:0016579">
    <property type="term" value="P:protein deubiquitination"/>
    <property type="evidence" value="ECO:0007669"/>
    <property type="project" value="InterPro"/>
</dbReference>
<dbReference type="Gene3D" id="3.30.2230.10">
    <property type="entry name" value="DUSP-like"/>
    <property type="match status" value="1"/>
</dbReference>
<dbReference type="FunFam" id="3.90.70.10:FF:000013">
    <property type="entry name" value="ubiquitin carboxyl-terminal hydrolase 15 isoform X1"/>
    <property type="match status" value="1"/>
</dbReference>
<dbReference type="PROSITE" id="PS51283">
    <property type="entry name" value="DUSP"/>
    <property type="match status" value="1"/>
</dbReference>
<dbReference type="GeneTree" id="ENSGT00940000154932"/>
<dbReference type="Gene3D" id="3.90.70.10">
    <property type="entry name" value="Cysteine proteinases"/>
    <property type="match status" value="2"/>
</dbReference>
<dbReference type="FunFam" id="3.30.2230.10:FF:000003">
    <property type="entry name" value="ubiquitin carboxyl-terminal hydrolase 15 isoform X1"/>
    <property type="match status" value="1"/>
</dbReference>
<feature type="domain" description="USP" evidence="12">
    <location>
        <begin position="277"/>
        <end position="790"/>
    </location>
</feature>
<dbReference type="FunFam" id="3.10.20.90:FF:000020">
    <property type="entry name" value="ubiquitin carboxyl-terminal hydrolase 15 isoform X2"/>
    <property type="match status" value="1"/>
</dbReference>
<dbReference type="GO" id="GO:0005737">
    <property type="term" value="C:cytoplasm"/>
    <property type="evidence" value="ECO:0007669"/>
    <property type="project" value="UniProtKB-SubCell"/>
</dbReference>
<name>A0A8C6NJ80_NOTFU</name>
<dbReference type="Pfam" id="PF14836">
    <property type="entry name" value="Ubiquitin_3"/>
    <property type="match status" value="1"/>
</dbReference>
<evidence type="ECO:0000256" key="1">
    <source>
        <dbReference type="ARBA" id="ARBA00000707"/>
    </source>
</evidence>
<dbReference type="InterPro" id="IPR001394">
    <property type="entry name" value="Peptidase_C19_UCH"/>
</dbReference>
<dbReference type="GO" id="GO:0006508">
    <property type="term" value="P:proteolysis"/>
    <property type="evidence" value="ECO:0007669"/>
    <property type="project" value="UniProtKB-KW"/>
</dbReference>
<comment type="similarity">
    <text evidence="4 11">Belongs to the peptidase C19 family.</text>
</comment>
<evidence type="ECO:0000256" key="2">
    <source>
        <dbReference type="ARBA" id="ARBA00004123"/>
    </source>
</evidence>
<dbReference type="AlphaFoldDB" id="A0A8C6NJ80"/>
<protein>
    <recommendedName>
        <fullName evidence="11">Ubiquitin carboxyl-terminal hydrolase</fullName>
        <ecNumber evidence="11">3.4.19.12</ecNumber>
    </recommendedName>
</protein>
<evidence type="ECO:0000256" key="10">
    <source>
        <dbReference type="ARBA" id="ARBA00023242"/>
    </source>
</evidence>
<dbReference type="InterPro" id="IPR050185">
    <property type="entry name" value="Ub_carboxyl-term_hydrolase"/>
</dbReference>
<reference evidence="14" key="1">
    <citation type="submission" date="2014-08" db="EMBL/GenBank/DDBJ databases">
        <authorList>
            <person name="Senf B."/>
            <person name="Petzold A."/>
            <person name="Downie B.R."/>
            <person name="Koch P."/>
            <person name="Platzer M."/>
        </authorList>
    </citation>
    <scope>NUCLEOTIDE SEQUENCE [LARGE SCALE GENOMIC DNA]</scope>
    <source>
        <strain evidence="14">GRZ</strain>
    </source>
</reference>
<reference evidence="14" key="2">
    <citation type="submission" date="2025-08" db="UniProtKB">
        <authorList>
            <consortium name="Ensembl"/>
        </authorList>
    </citation>
    <scope>IDENTIFICATION</scope>
</reference>
<dbReference type="InterPro" id="IPR028135">
    <property type="entry name" value="Ub_USP-typ"/>
</dbReference>